<feature type="domain" description="GYF" evidence="3">
    <location>
        <begin position="30"/>
        <end position="75"/>
    </location>
</feature>
<keyword evidence="2" id="KW-0472">Membrane</keyword>
<evidence type="ECO:0000313" key="5">
    <source>
        <dbReference type="Proteomes" id="UP001241603"/>
    </source>
</evidence>
<organism evidence="4 5">
    <name type="scientific">Kaistia dalseonensis</name>
    <dbReference type="NCBI Taxonomy" id="410840"/>
    <lineage>
        <taxon>Bacteria</taxon>
        <taxon>Pseudomonadati</taxon>
        <taxon>Pseudomonadota</taxon>
        <taxon>Alphaproteobacteria</taxon>
        <taxon>Hyphomicrobiales</taxon>
        <taxon>Kaistiaceae</taxon>
        <taxon>Kaistia</taxon>
    </lineage>
</organism>
<keyword evidence="5" id="KW-1185">Reference proteome</keyword>
<proteinExistence type="predicted"/>
<feature type="region of interest" description="Disordered" evidence="1">
    <location>
        <begin position="1"/>
        <end position="24"/>
    </location>
</feature>
<feature type="transmembrane region" description="Helical" evidence="2">
    <location>
        <begin position="161"/>
        <end position="186"/>
    </location>
</feature>
<keyword evidence="2" id="KW-0812">Transmembrane</keyword>
<accession>A0ABU0HBR1</accession>
<dbReference type="Pfam" id="PF14237">
    <property type="entry name" value="GYF_2"/>
    <property type="match status" value="1"/>
</dbReference>
<sequence length="213" mass="22979">MTNLVAPDSLNHSVSGGADGPPPHPLDRRWYISYEGKNYGPYPGHDFGRFLSEQRVSENTQVIAEDGTTWSTLKDDPILGRLLTKSASPLPPSQVIPDHRVSAAEGSTVVQVTNLIGQQPSNVAAVLLDGPAANKSAGVALLLSLLCAGLGQFYNGQVGKGILMFIMMVALWFVFLGWIVWIWSAVDAYRTAKAMNLRYHMILTGGAPIGYRG</sequence>
<gene>
    <name evidence="4" type="ORF">QO014_004149</name>
</gene>
<reference evidence="4 5" key="1">
    <citation type="submission" date="2023-07" db="EMBL/GenBank/DDBJ databases">
        <title>Genomic Encyclopedia of Type Strains, Phase IV (KMG-IV): sequencing the most valuable type-strain genomes for metagenomic binning, comparative biology and taxonomic classification.</title>
        <authorList>
            <person name="Goeker M."/>
        </authorList>
    </citation>
    <scope>NUCLEOTIDE SEQUENCE [LARGE SCALE GENOMIC DNA]</scope>
    <source>
        <strain evidence="4 5">B6-8</strain>
    </source>
</reference>
<dbReference type="RefSeq" id="WP_266350632.1">
    <property type="nucleotide sequence ID" value="NZ_JAPKNG010000006.1"/>
</dbReference>
<evidence type="ECO:0000313" key="4">
    <source>
        <dbReference type="EMBL" id="MDQ0439743.1"/>
    </source>
</evidence>
<dbReference type="InterPro" id="IPR025640">
    <property type="entry name" value="GYF_2"/>
</dbReference>
<evidence type="ECO:0000256" key="2">
    <source>
        <dbReference type="SAM" id="Phobius"/>
    </source>
</evidence>
<evidence type="ECO:0000259" key="3">
    <source>
        <dbReference type="Pfam" id="PF14237"/>
    </source>
</evidence>
<evidence type="ECO:0000256" key="1">
    <source>
        <dbReference type="SAM" id="MobiDB-lite"/>
    </source>
</evidence>
<comment type="caution">
    <text evidence="4">The sequence shown here is derived from an EMBL/GenBank/DDBJ whole genome shotgun (WGS) entry which is preliminary data.</text>
</comment>
<dbReference type="EMBL" id="JAUSVO010000006">
    <property type="protein sequence ID" value="MDQ0439743.1"/>
    <property type="molecule type" value="Genomic_DNA"/>
</dbReference>
<dbReference type="Proteomes" id="UP001241603">
    <property type="component" value="Unassembled WGS sequence"/>
</dbReference>
<keyword evidence="2" id="KW-1133">Transmembrane helix</keyword>
<protein>
    <submittedName>
        <fullName evidence="4">TM2 domain-containing membrane protein YozV</fullName>
    </submittedName>
</protein>
<name>A0ABU0HBR1_9HYPH</name>